<dbReference type="EMBL" id="RKST01000056">
    <property type="protein sequence ID" value="RUM95250.1"/>
    <property type="molecule type" value="Genomic_DNA"/>
</dbReference>
<dbReference type="AlphaFoldDB" id="A0A432UZB5"/>
<protein>
    <submittedName>
        <fullName evidence="1">Uncharacterized protein</fullName>
    </submittedName>
</protein>
<evidence type="ECO:0000313" key="2">
    <source>
        <dbReference type="Proteomes" id="UP000281647"/>
    </source>
</evidence>
<sequence>MITHDIVHDLRAMAANSEQFTKNEVVEMLQEAADAIEADRKVLEKVRAGIMDALGHLEKIPGQRIRQSWNGNGGSQKS</sequence>
<evidence type="ECO:0000313" key="1">
    <source>
        <dbReference type="EMBL" id="RUM95250.1"/>
    </source>
</evidence>
<keyword evidence="2" id="KW-1185">Reference proteome</keyword>
<dbReference type="RefSeq" id="WP_128628775.1">
    <property type="nucleotide sequence ID" value="NZ_RKST01000056.1"/>
</dbReference>
<reference evidence="1 2" key="1">
    <citation type="submission" date="2018-11" db="EMBL/GenBank/DDBJ databases">
        <title>Pseudaminobacter arsenicus sp. nov., an arsenic-resistant bacterium isolated from arsenic-rich aquifers.</title>
        <authorList>
            <person name="Mu Y."/>
        </authorList>
    </citation>
    <scope>NUCLEOTIDE SEQUENCE [LARGE SCALE GENOMIC DNA]</scope>
    <source>
        <strain evidence="1 2">CB3</strain>
    </source>
</reference>
<name>A0A432UZB5_9HYPH</name>
<gene>
    <name evidence="1" type="ORF">EET67_24275</name>
</gene>
<comment type="caution">
    <text evidence="1">The sequence shown here is derived from an EMBL/GenBank/DDBJ whole genome shotgun (WGS) entry which is preliminary data.</text>
</comment>
<proteinExistence type="predicted"/>
<organism evidence="1 2">
    <name type="scientific">Borborobacter arsenicus</name>
    <dbReference type="NCBI Taxonomy" id="1851146"/>
    <lineage>
        <taxon>Bacteria</taxon>
        <taxon>Pseudomonadati</taxon>
        <taxon>Pseudomonadota</taxon>
        <taxon>Alphaproteobacteria</taxon>
        <taxon>Hyphomicrobiales</taxon>
        <taxon>Phyllobacteriaceae</taxon>
        <taxon>Borborobacter</taxon>
    </lineage>
</organism>
<dbReference type="Proteomes" id="UP000281647">
    <property type="component" value="Unassembled WGS sequence"/>
</dbReference>
<dbReference type="OrthoDB" id="8453595at2"/>
<accession>A0A432UZB5</accession>